<keyword evidence="2" id="KW-1185">Reference proteome</keyword>
<gene>
    <name evidence="1" type="ORF">WMO40_10280</name>
</gene>
<comment type="caution">
    <text evidence="1">The sequence shown here is derived from an EMBL/GenBank/DDBJ whole genome shotgun (WGS) entry which is preliminary data.</text>
</comment>
<sequence>MKKGLSKKMKGEALRFILVGIVNTIHYYLWYLLFSEAFNLHYIFGHWMAFLVSMIGSFYLNTYFTYKTKPSWKKFFQFPITYVVNIAISTAALYVLREWAHLDNKVAPLIATGIAIPFTFVISRRILKGET</sequence>
<evidence type="ECO:0000313" key="1">
    <source>
        <dbReference type="EMBL" id="MEQ2527088.1"/>
    </source>
</evidence>
<reference evidence="1" key="1">
    <citation type="submission" date="2024-03" db="EMBL/GenBank/DDBJ databases">
        <title>Human intestinal bacterial collection.</title>
        <authorList>
            <person name="Pauvert C."/>
            <person name="Hitch T.C.A."/>
            <person name="Clavel T."/>
        </authorList>
    </citation>
    <scope>NUCLEOTIDE SEQUENCE</scope>
    <source>
        <strain evidence="1">CLA-AA-H227</strain>
    </source>
</reference>
<protein>
    <submittedName>
        <fullName evidence="1">GtrA family protein</fullName>
    </submittedName>
</protein>
<organism evidence="1 2">
    <name type="scientific">Robertmurraya yapensis</name>
    <name type="common">ex Hitch et al 2024</name>
    <dbReference type="NCBI Taxonomy" id="3133160"/>
    <lineage>
        <taxon>Bacteria</taxon>
        <taxon>Bacillati</taxon>
        <taxon>Bacillota</taxon>
        <taxon>Bacilli</taxon>
        <taxon>Bacillales</taxon>
        <taxon>Bacillaceae</taxon>
        <taxon>Robertmurraya</taxon>
    </lineage>
</organism>
<proteinExistence type="predicted"/>
<name>A0ACC6SAP3_9BACI</name>
<evidence type="ECO:0000313" key="2">
    <source>
        <dbReference type="Proteomes" id="UP001439875"/>
    </source>
</evidence>
<dbReference type="Proteomes" id="UP001439875">
    <property type="component" value="Unassembled WGS sequence"/>
</dbReference>
<dbReference type="EMBL" id="JBBMEW010000007">
    <property type="protein sequence ID" value="MEQ2527088.1"/>
    <property type="molecule type" value="Genomic_DNA"/>
</dbReference>
<accession>A0ACC6SAP3</accession>